<dbReference type="SUPFAM" id="SSF110993">
    <property type="entry name" value="eIF-2-alpha, C-terminal domain"/>
    <property type="match status" value="1"/>
</dbReference>
<organism evidence="7">
    <name type="scientific">Menopon gallinae</name>
    <name type="common">poultry shaft louse</name>
    <dbReference type="NCBI Taxonomy" id="328185"/>
    <lineage>
        <taxon>Eukaryota</taxon>
        <taxon>Metazoa</taxon>
        <taxon>Ecdysozoa</taxon>
        <taxon>Arthropoda</taxon>
        <taxon>Hexapoda</taxon>
        <taxon>Insecta</taxon>
        <taxon>Pterygota</taxon>
        <taxon>Neoptera</taxon>
        <taxon>Paraneoptera</taxon>
        <taxon>Psocodea</taxon>
        <taxon>Troctomorpha</taxon>
        <taxon>Phthiraptera</taxon>
        <taxon>Amblycera</taxon>
        <taxon>Menoponidae</taxon>
        <taxon>Menopon</taxon>
    </lineage>
</organism>
<comment type="caution">
    <text evidence="7">The sequence shown here is derived from an EMBL/GenBank/DDBJ whole genome shotgun (WGS) entry which is preliminary data.</text>
</comment>
<dbReference type="InterPro" id="IPR024054">
    <property type="entry name" value="TIF2_asu_middle_sf"/>
</dbReference>
<dbReference type="Pfam" id="PF07541">
    <property type="entry name" value="EIF_2_alpha"/>
    <property type="match status" value="1"/>
</dbReference>
<accession>A0AAW2H7M3</accession>
<dbReference type="CDD" id="cd04452">
    <property type="entry name" value="S1_IF2_alpha"/>
    <property type="match status" value="1"/>
</dbReference>
<dbReference type="SMART" id="SM00316">
    <property type="entry name" value="S1"/>
    <property type="match status" value="1"/>
</dbReference>
<dbReference type="Gene3D" id="3.30.70.1130">
    <property type="entry name" value="EIF_2_alpha"/>
    <property type="match status" value="1"/>
</dbReference>
<dbReference type="InterPro" id="IPR003029">
    <property type="entry name" value="S1_domain"/>
</dbReference>
<dbReference type="PROSITE" id="PS50126">
    <property type="entry name" value="S1"/>
    <property type="match status" value="1"/>
</dbReference>
<feature type="domain" description="S1 motif" evidence="6">
    <location>
        <begin position="17"/>
        <end position="88"/>
    </location>
</feature>
<dbReference type="GO" id="GO:0003743">
    <property type="term" value="F:translation initiation factor activity"/>
    <property type="evidence" value="ECO:0007669"/>
    <property type="project" value="UniProtKB-KW"/>
</dbReference>
<evidence type="ECO:0000256" key="1">
    <source>
        <dbReference type="ARBA" id="ARBA00007223"/>
    </source>
</evidence>
<dbReference type="SUPFAM" id="SSF116742">
    <property type="entry name" value="eIF2alpha middle domain-like"/>
    <property type="match status" value="1"/>
</dbReference>
<keyword evidence="4" id="KW-0648">Protein biosynthesis</keyword>
<gene>
    <name evidence="7" type="ORF">PYX00_011336</name>
</gene>
<evidence type="ECO:0000259" key="6">
    <source>
        <dbReference type="PROSITE" id="PS50126"/>
    </source>
</evidence>
<proteinExistence type="inferred from homology"/>
<dbReference type="SUPFAM" id="SSF50249">
    <property type="entry name" value="Nucleic acid-binding proteins"/>
    <property type="match status" value="1"/>
</dbReference>
<name>A0AAW2H7M3_9NEOP</name>
<dbReference type="GO" id="GO:0043022">
    <property type="term" value="F:ribosome binding"/>
    <property type="evidence" value="ECO:0007669"/>
    <property type="project" value="TreeGrafter"/>
</dbReference>
<dbReference type="Gene3D" id="2.40.50.140">
    <property type="entry name" value="Nucleic acid-binding proteins"/>
    <property type="match status" value="1"/>
</dbReference>
<evidence type="ECO:0000256" key="2">
    <source>
        <dbReference type="ARBA" id="ARBA00020950"/>
    </source>
</evidence>
<dbReference type="PANTHER" id="PTHR10602:SF0">
    <property type="entry name" value="EUKARYOTIC TRANSLATION INITIATION FACTOR 2 SUBUNIT 1"/>
    <property type="match status" value="1"/>
</dbReference>
<evidence type="ECO:0000313" key="7">
    <source>
        <dbReference type="EMBL" id="KAL0265623.1"/>
    </source>
</evidence>
<reference evidence="7" key="1">
    <citation type="journal article" date="2024" name="Gigascience">
        <title>Chromosome-level genome of the poultry shaft louse Menopon gallinae provides insight into the host-switching and adaptive evolution of parasitic lice.</title>
        <authorList>
            <person name="Xu Y."/>
            <person name="Ma L."/>
            <person name="Liu S."/>
            <person name="Liang Y."/>
            <person name="Liu Q."/>
            <person name="He Z."/>
            <person name="Tian L."/>
            <person name="Duan Y."/>
            <person name="Cai W."/>
            <person name="Li H."/>
            <person name="Song F."/>
        </authorList>
    </citation>
    <scope>NUCLEOTIDE SEQUENCE</scope>
    <source>
        <strain evidence="7">Cailab_2023a</strain>
    </source>
</reference>
<dbReference type="Pfam" id="PF00575">
    <property type="entry name" value="S1"/>
    <property type="match status" value="1"/>
</dbReference>
<evidence type="ECO:0000256" key="4">
    <source>
        <dbReference type="ARBA" id="ARBA00022917"/>
    </source>
</evidence>
<dbReference type="InterPro" id="IPR024055">
    <property type="entry name" value="TIF2_asu_C"/>
</dbReference>
<dbReference type="InterPro" id="IPR011488">
    <property type="entry name" value="TIF_2_asu"/>
</dbReference>
<dbReference type="GO" id="GO:0003723">
    <property type="term" value="F:RNA binding"/>
    <property type="evidence" value="ECO:0007669"/>
    <property type="project" value="InterPro"/>
</dbReference>
<sequence>MDYSNCRYHEQEFPCEGEIVIGRISKVADLGVFIEMIEYNNLEGLIVVGELTRKRINSAQKTVKTGKIEVAMVSRVDRKKRYVDLSRIKVSNNERVQCLQAHHRNKAAHNTMITIAQKLGTDLLGLYKEFGWPKAREYGSLYNYFLEVQNKPELVSGLDIEEEVLESIRLRFKVDKIKVCAEIRVVCTRSRGIHAIKEALTESLTVDKDIDVSLVKPPLYSISKVGYIRQHEVGIVNAACARVRDKITGLGGSFALVSGPTVLGEKRQAAGSDTRGLNDVRLQPCDSKLTAGAPMDRDNMQGKMLGYEQFMEEIAGRKSRVYHVYGLLVSKGVLKYEDAVLSDPALLVKTISKHASSETAHVYRDRGLDW</sequence>
<comment type="similarity">
    <text evidence="1">Belongs to the eIF-2-alpha family.</text>
</comment>
<dbReference type="PANTHER" id="PTHR10602">
    <property type="entry name" value="EUKARYOTIC TRANSLATION INITIATION FACTOR 2 SUBUNIT 1"/>
    <property type="match status" value="1"/>
</dbReference>
<protein>
    <recommendedName>
        <fullName evidence="2">Eukaryotic translation initiation factor 2 subunit 1</fullName>
    </recommendedName>
    <alternativeName>
        <fullName evidence="5">Eukaryotic translation initiation factor 2 subunit alpha</fullName>
    </alternativeName>
</protein>
<dbReference type="InterPro" id="IPR044126">
    <property type="entry name" value="S1_IF2_alpha"/>
</dbReference>
<dbReference type="FunFam" id="2.40.50.140:FF:000015">
    <property type="entry name" value="Eukaryotic translation initiation factor 2 subunit alpha"/>
    <property type="match status" value="1"/>
</dbReference>
<evidence type="ECO:0000256" key="5">
    <source>
        <dbReference type="ARBA" id="ARBA00033370"/>
    </source>
</evidence>
<dbReference type="EMBL" id="JARGDH010000006">
    <property type="protein sequence ID" value="KAL0265623.1"/>
    <property type="molecule type" value="Genomic_DNA"/>
</dbReference>
<dbReference type="Gene3D" id="1.10.150.190">
    <property type="entry name" value="Translation initiation factor 2, subunit 1, domain 2"/>
    <property type="match status" value="1"/>
</dbReference>
<dbReference type="InterPro" id="IPR012340">
    <property type="entry name" value="NA-bd_OB-fold"/>
</dbReference>
<keyword evidence="3" id="KW-0396">Initiation factor</keyword>
<dbReference type="AlphaFoldDB" id="A0AAW2H7M3"/>
<evidence type="ECO:0000256" key="3">
    <source>
        <dbReference type="ARBA" id="ARBA00022540"/>
    </source>
</evidence>